<gene>
    <name evidence="4" type="ORF">H257_08526</name>
</gene>
<dbReference type="GO" id="GO:0042995">
    <property type="term" value="C:cell projection"/>
    <property type="evidence" value="ECO:0007669"/>
    <property type="project" value="UniProtKB-SubCell"/>
</dbReference>
<sequence>MFTPRRPTTSGKGASPSSDPRRPEQPRPSTTPNVSGWVASVSRENKDFARFAEYFQTQLEHAVRSSEHQGDPNGFRTSVCFELLDMVGQQFNRYDGLLRTIVRECENSVYVDPQHNHQHHRGARVPLKASDYFVRQPFFAELHVQQGAKQAVDDDIAALDDRHQFMMEQLAIKENVLDRTSQRWARTILLQAFRTWNRVTQAKHKVRMSMQKAMARWKKRHSTILLRAWRQAVVSEKQIAARRRLSALTDNAGDCKESQLRLEGSIMQLRDDIASLKGSIETQTTTQERLHHTFAALKEEIWHSQERQLQSLCNEWGRLCLTLVDAELTYLSYMLATVNLSDYCEPTMMLRPREDKLELLRAPEDVIVLRWASCMFHRHLVYNDVRLGTKAKAAPMTSKSSPASAAAAAAASSDAEFSRVQNFTSDLKGMYVLGSILRVIHRTQPLDQHSNVNSNNDDMVKEWTTDKVLHYLRVLRCPDYLVQHLELHLDNPSADIMYCVLSYLCCEFTCMVPAACPWQEALQSLQDAKTAWDSVRKGWSELETPFDVTKLDHFQPDTTHVSVVAMAKEALQNAVQMVQYACAARAANMQLWTCVQKRVHLKAIDTMLHRARMGLPFQMTNRREARERAMYTKVDMVKLARILDMDVAGEMPKLETLFSDQYEDVQRIFKYYAASDVGDACSMSLDEFHRFLKDCKLVTKSLGLAYVKKIFNEINQVEDKSVQCDIDDDDDDEENEVELEFGPTEFVEAIVCVADKRLGSHKGLSLSQRVKKCLVEYILANACRSSTDAFRHQMNAIECKAVFQTYQTKLEQIYRRYAAQSSSLNGQGFVALLEAYDLFTDVLTVGDVKHVLKKIQQESDDAPESGAAVTTDVDLELTFTEFCEALGAIAMYYNPDIFVPVHKRVDDFIMKLVRATESGPKQ</sequence>
<dbReference type="EMBL" id="KI913132">
    <property type="protein sequence ID" value="ETV77615.1"/>
    <property type="molecule type" value="Genomic_DNA"/>
</dbReference>
<dbReference type="AlphaFoldDB" id="W4GD84"/>
<evidence type="ECO:0000256" key="2">
    <source>
        <dbReference type="ARBA" id="ARBA00023273"/>
    </source>
</evidence>
<comment type="subcellular location">
    <subcellularLocation>
        <location evidence="1">Cell projection</location>
    </subcellularLocation>
</comment>
<evidence type="ECO:0008006" key="5">
    <source>
        <dbReference type="Google" id="ProtNLM"/>
    </source>
</evidence>
<feature type="region of interest" description="Disordered" evidence="3">
    <location>
        <begin position="1"/>
        <end position="38"/>
    </location>
</feature>
<reference evidence="4" key="1">
    <citation type="submission" date="2013-12" db="EMBL/GenBank/DDBJ databases">
        <title>The Genome Sequence of Aphanomyces astaci APO3.</title>
        <authorList>
            <consortium name="The Broad Institute Genomics Platform"/>
            <person name="Russ C."/>
            <person name="Tyler B."/>
            <person name="van West P."/>
            <person name="Dieguez-Uribeondo J."/>
            <person name="Young S.K."/>
            <person name="Zeng Q."/>
            <person name="Gargeya S."/>
            <person name="Fitzgerald M."/>
            <person name="Abouelleil A."/>
            <person name="Alvarado L."/>
            <person name="Chapman S.B."/>
            <person name="Gainer-Dewar J."/>
            <person name="Goldberg J."/>
            <person name="Griggs A."/>
            <person name="Gujja S."/>
            <person name="Hansen M."/>
            <person name="Howarth C."/>
            <person name="Imamovic A."/>
            <person name="Ireland A."/>
            <person name="Larimer J."/>
            <person name="McCowan C."/>
            <person name="Murphy C."/>
            <person name="Pearson M."/>
            <person name="Poon T.W."/>
            <person name="Priest M."/>
            <person name="Roberts A."/>
            <person name="Saif S."/>
            <person name="Shea T."/>
            <person name="Sykes S."/>
            <person name="Wortman J."/>
            <person name="Nusbaum C."/>
            <person name="Birren B."/>
        </authorList>
    </citation>
    <scope>NUCLEOTIDE SEQUENCE [LARGE SCALE GENOMIC DNA]</scope>
    <source>
        <strain evidence="4">APO3</strain>
    </source>
</reference>
<dbReference type="GeneID" id="20810522"/>
<feature type="compositionally biased region" description="Polar residues" evidence="3">
    <location>
        <begin position="1"/>
        <end position="18"/>
    </location>
</feature>
<dbReference type="RefSeq" id="XP_009832725.1">
    <property type="nucleotide sequence ID" value="XM_009834423.1"/>
</dbReference>
<keyword evidence="2" id="KW-0966">Cell projection</keyword>
<accession>W4GD84</accession>
<protein>
    <recommendedName>
        <fullName evidence="5">EF-hand domain-containing protein</fullName>
    </recommendedName>
</protein>
<proteinExistence type="predicted"/>
<feature type="non-terminal residue" evidence="4">
    <location>
        <position position="1"/>
    </location>
</feature>
<name>W4GD84_APHAT</name>
<dbReference type="VEuPathDB" id="FungiDB:H257_08526"/>
<organism evidence="4">
    <name type="scientific">Aphanomyces astaci</name>
    <name type="common">Crayfish plague agent</name>
    <dbReference type="NCBI Taxonomy" id="112090"/>
    <lineage>
        <taxon>Eukaryota</taxon>
        <taxon>Sar</taxon>
        <taxon>Stramenopiles</taxon>
        <taxon>Oomycota</taxon>
        <taxon>Saprolegniomycetes</taxon>
        <taxon>Saprolegniales</taxon>
        <taxon>Verrucalvaceae</taxon>
        <taxon>Aphanomyces</taxon>
    </lineage>
</organism>
<evidence type="ECO:0000256" key="3">
    <source>
        <dbReference type="SAM" id="MobiDB-lite"/>
    </source>
</evidence>
<dbReference type="PANTHER" id="PTHR46613:SF1">
    <property type="entry name" value="RADIAL SPOKE HEAD 10 HOMOLOG B-RELATED"/>
    <property type="match status" value="1"/>
</dbReference>
<evidence type="ECO:0000313" key="4">
    <source>
        <dbReference type="EMBL" id="ETV77615.1"/>
    </source>
</evidence>
<evidence type="ECO:0000256" key="1">
    <source>
        <dbReference type="ARBA" id="ARBA00004316"/>
    </source>
</evidence>
<dbReference type="PANTHER" id="PTHR46613">
    <property type="entry name" value="RADIAL SPOKE HEAD 10 HOMOLOG B-RELATED"/>
    <property type="match status" value="1"/>
</dbReference>
<dbReference type="OrthoDB" id="63887at2759"/>